<dbReference type="Pfam" id="PF13464">
    <property type="entry name" value="RodZ_C"/>
    <property type="match status" value="1"/>
</dbReference>
<dbReference type="Pfam" id="PF13413">
    <property type="entry name" value="HTH_25"/>
    <property type="match status" value="1"/>
</dbReference>
<dbReference type="Gene3D" id="1.10.260.40">
    <property type="entry name" value="lambda repressor-like DNA-binding domains"/>
    <property type="match status" value="1"/>
</dbReference>
<evidence type="ECO:0000313" key="5">
    <source>
        <dbReference type="Proteomes" id="UP000198744"/>
    </source>
</evidence>
<keyword evidence="2" id="KW-0812">Transmembrane</keyword>
<protein>
    <recommendedName>
        <fullName evidence="3">Cytoskeleton protein RodZ-like C-terminal domain-containing protein</fullName>
    </recommendedName>
</protein>
<dbReference type="OrthoDB" id="9797543at2"/>
<dbReference type="PANTHER" id="PTHR34475:SF1">
    <property type="entry name" value="CYTOSKELETON PROTEIN RODZ"/>
    <property type="match status" value="1"/>
</dbReference>
<keyword evidence="2" id="KW-0472">Membrane</keyword>
<dbReference type="SUPFAM" id="SSF47413">
    <property type="entry name" value="lambda repressor-like DNA-binding domains"/>
    <property type="match status" value="1"/>
</dbReference>
<keyword evidence="5" id="KW-1185">Reference proteome</keyword>
<sequence>MSAELVHEELKTFVSDLKAAREAKGLSLKNVHEKTRISVTILDALEKGEFHLLPPDVYTRNFIRNYAEFLEVDSKPILDSFKDEKEYAAPPVLQKETMETLPSSERHHWKHLVLGVSVFFFIGVLVWLLVSYADKSILLKSSGSGERERTASSGEAPVGANSGIKDVATLPSSTKPLPETTNTFPPQAAEPDHPQASSSHEAAGPYTLIIEAKEKTWLRIRTDDEEATERTMKPGERLDLSARERFTLDIGNAAGVRVLFQDRLLENLGEEGQVVHLSLP</sequence>
<proteinExistence type="predicted"/>
<dbReference type="RefSeq" id="WP_093882721.1">
    <property type="nucleotide sequence ID" value="NZ_FOBS01000006.1"/>
</dbReference>
<dbReference type="AlphaFoldDB" id="A0A1H7W920"/>
<dbReference type="Proteomes" id="UP000198744">
    <property type="component" value="Unassembled WGS sequence"/>
</dbReference>
<reference evidence="4 5" key="1">
    <citation type="submission" date="2016-10" db="EMBL/GenBank/DDBJ databases">
        <authorList>
            <person name="de Groot N.N."/>
        </authorList>
    </citation>
    <scope>NUCLEOTIDE SEQUENCE [LARGE SCALE GENOMIC DNA]</scope>
    <source>
        <strain evidence="4 5">DSM 8423</strain>
    </source>
</reference>
<dbReference type="InterPro" id="IPR025194">
    <property type="entry name" value="RodZ-like_C"/>
</dbReference>
<dbReference type="STRING" id="43775.SAMN04489760_10613"/>
<gene>
    <name evidence="4" type="ORF">SAMN04489760_10613</name>
</gene>
<feature type="transmembrane region" description="Helical" evidence="2">
    <location>
        <begin position="112"/>
        <end position="133"/>
    </location>
</feature>
<dbReference type="InterPro" id="IPR001387">
    <property type="entry name" value="Cro/C1-type_HTH"/>
</dbReference>
<dbReference type="PANTHER" id="PTHR34475">
    <property type="match status" value="1"/>
</dbReference>
<evidence type="ECO:0000259" key="3">
    <source>
        <dbReference type="Pfam" id="PF13464"/>
    </source>
</evidence>
<accession>A0A1H7W920</accession>
<evidence type="ECO:0000256" key="1">
    <source>
        <dbReference type="SAM" id="MobiDB-lite"/>
    </source>
</evidence>
<feature type="domain" description="Cytoskeleton protein RodZ-like C-terminal" evidence="3">
    <location>
        <begin position="210"/>
        <end position="277"/>
    </location>
</feature>
<feature type="compositionally biased region" description="Polar residues" evidence="1">
    <location>
        <begin position="170"/>
        <end position="185"/>
    </location>
</feature>
<dbReference type="InterPro" id="IPR050400">
    <property type="entry name" value="Bact_Cytoskel_RodZ"/>
</dbReference>
<keyword evidence="2" id="KW-1133">Transmembrane helix</keyword>
<evidence type="ECO:0000256" key="2">
    <source>
        <dbReference type="SAM" id="Phobius"/>
    </source>
</evidence>
<organism evidence="4 5">
    <name type="scientific">Syntrophus gentianae</name>
    <dbReference type="NCBI Taxonomy" id="43775"/>
    <lineage>
        <taxon>Bacteria</taxon>
        <taxon>Pseudomonadati</taxon>
        <taxon>Thermodesulfobacteriota</taxon>
        <taxon>Syntrophia</taxon>
        <taxon>Syntrophales</taxon>
        <taxon>Syntrophaceae</taxon>
        <taxon>Syntrophus</taxon>
    </lineage>
</organism>
<feature type="region of interest" description="Disordered" evidence="1">
    <location>
        <begin position="143"/>
        <end position="203"/>
    </location>
</feature>
<dbReference type="InterPro" id="IPR010982">
    <property type="entry name" value="Lambda_DNA-bd_dom_sf"/>
</dbReference>
<dbReference type="CDD" id="cd00093">
    <property type="entry name" value="HTH_XRE"/>
    <property type="match status" value="1"/>
</dbReference>
<dbReference type="EMBL" id="FOBS01000006">
    <property type="protein sequence ID" value="SEM18003.1"/>
    <property type="molecule type" value="Genomic_DNA"/>
</dbReference>
<evidence type="ECO:0000313" key="4">
    <source>
        <dbReference type="EMBL" id="SEM18003.1"/>
    </source>
</evidence>
<dbReference type="GO" id="GO:0003677">
    <property type="term" value="F:DNA binding"/>
    <property type="evidence" value="ECO:0007669"/>
    <property type="project" value="InterPro"/>
</dbReference>
<name>A0A1H7W920_9BACT</name>